<dbReference type="PANTHER" id="PTHR24228:SF74">
    <property type="entry name" value="G-PROTEIN COUPLED RECEPTORS FAMILY 1 PROFILE DOMAIN-CONTAINING PROTEIN"/>
    <property type="match status" value="1"/>
</dbReference>
<feature type="domain" description="G-protein coupled receptors family 1 profile" evidence="11">
    <location>
        <begin position="66"/>
        <end position="310"/>
    </location>
</feature>
<evidence type="ECO:0000313" key="12">
    <source>
        <dbReference type="EMBL" id="GFO18029.1"/>
    </source>
</evidence>
<sequence length="626" mass="68883">MSSAGVNQISVKAEQLTNYSINTSGSAFGAALNASDSSGSQDPPSATALHIGAVVMLFALLWGLFGNILTSFVILTNKDLKSTTNVFIVSLCINDILNLGINNMIVLISYFMMEWTMGLAICEMVMHFTVLLMGSSLWHTGLISIHRLIVVCFNNFYKKISKKAYTIFVLSFARIVPLMFMITPHLGRMSKLEPKLVRCIARKEFAVYTILVSITLQMLPSIVLIVCYIAIFIKVFRSSSVIRATRKREWFRREIQVTKMFGMVFLLIILGYLPYGIVRFIDRRLEFSADFYVGVTVLYAVANSCNPIIYGVMDRKIRRYCFRALGLENTCMTTDQQKKKISLRVNGETDMATETVAINAPGKSISPSLNAPAPSDLAARIKNSFNSAKVFGHRRHTSLGTERDLTGRQGKGSALAANCEKLNCSTSDYVLLEQSKASVIVVMANKDGLASSAILSNGCAPFVNNTKPHAPSRKLTPPSKSEEDLLRRTKTRRSLPVCVYGKSDSLTDLSPLSGAGESAGCLANALVLLGGSTSAPALTDPTPGETQQKRVTFGQATSCGQAPIIIIDEPSDDEDDDDDDDVDGQDNANDDNDSSDYDYDLERYYASQEVLSEWEEIFRDLRVTEL</sequence>
<dbReference type="GO" id="GO:0005886">
    <property type="term" value="C:plasma membrane"/>
    <property type="evidence" value="ECO:0007669"/>
    <property type="project" value="UniProtKB-SubCell"/>
</dbReference>
<evidence type="ECO:0000256" key="9">
    <source>
        <dbReference type="SAM" id="MobiDB-lite"/>
    </source>
</evidence>
<keyword evidence="8" id="KW-0807">Transducer</keyword>
<dbReference type="PROSITE" id="PS50262">
    <property type="entry name" value="G_PROTEIN_RECEP_F1_2"/>
    <property type="match status" value="1"/>
</dbReference>
<comment type="caution">
    <text evidence="12">The sequence shown here is derived from an EMBL/GenBank/DDBJ whole genome shotgun (WGS) entry which is preliminary data.</text>
</comment>
<feature type="transmembrane region" description="Helical" evidence="10">
    <location>
        <begin position="87"/>
        <end position="113"/>
    </location>
</feature>
<keyword evidence="3 10" id="KW-0812">Transmembrane</keyword>
<organism evidence="12 13">
    <name type="scientific">Plakobranchus ocellatus</name>
    <dbReference type="NCBI Taxonomy" id="259542"/>
    <lineage>
        <taxon>Eukaryota</taxon>
        <taxon>Metazoa</taxon>
        <taxon>Spiralia</taxon>
        <taxon>Lophotrochozoa</taxon>
        <taxon>Mollusca</taxon>
        <taxon>Gastropoda</taxon>
        <taxon>Heterobranchia</taxon>
        <taxon>Euthyneura</taxon>
        <taxon>Panpulmonata</taxon>
        <taxon>Sacoglossa</taxon>
        <taxon>Placobranchoidea</taxon>
        <taxon>Plakobranchidae</taxon>
        <taxon>Plakobranchus</taxon>
    </lineage>
</organism>
<accession>A0AAV4BI86</accession>
<evidence type="ECO:0000256" key="10">
    <source>
        <dbReference type="SAM" id="Phobius"/>
    </source>
</evidence>
<feature type="transmembrane region" description="Helical" evidence="10">
    <location>
        <begin position="206"/>
        <end position="236"/>
    </location>
</feature>
<dbReference type="SUPFAM" id="SSF81321">
    <property type="entry name" value="Family A G protein-coupled receptor-like"/>
    <property type="match status" value="1"/>
</dbReference>
<keyword evidence="4 10" id="KW-1133">Transmembrane helix</keyword>
<reference evidence="12 13" key="1">
    <citation type="journal article" date="2021" name="Elife">
        <title>Chloroplast acquisition without the gene transfer in kleptoplastic sea slugs, Plakobranchus ocellatus.</title>
        <authorList>
            <person name="Maeda T."/>
            <person name="Takahashi S."/>
            <person name="Yoshida T."/>
            <person name="Shimamura S."/>
            <person name="Takaki Y."/>
            <person name="Nagai Y."/>
            <person name="Toyoda A."/>
            <person name="Suzuki Y."/>
            <person name="Arimoto A."/>
            <person name="Ishii H."/>
            <person name="Satoh N."/>
            <person name="Nishiyama T."/>
            <person name="Hasebe M."/>
            <person name="Maruyama T."/>
            <person name="Minagawa J."/>
            <person name="Obokata J."/>
            <person name="Shigenobu S."/>
        </authorList>
    </citation>
    <scope>NUCLEOTIDE SEQUENCE [LARGE SCALE GENOMIC DNA]</scope>
</reference>
<feature type="transmembrane region" description="Helical" evidence="10">
    <location>
        <begin position="257"/>
        <end position="277"/>
    </location>
</feature>
<dbReference type="PANTHER" id="PTHR24228">
    <property type="entry name" value="B2 BRADYKININ RECEPTOR/ANGIOTENSIN II RECEPTOR"/>
    <property type="match status" value="1"/>
</dbReference>
<evidence type="ECO:0000256" key="7">
    <source>
        <dbReference type="ARBA" id="ARBA00023170"/>
    </source>
</evidence>
<evidence type="ECO:0000256" key="5">
    <source>
        <dbReference type="ARBA" id="ARBA00023040"/>
    </source>
</evidence>
<keyword evidence="6 10" id="KW-0472">Membrane</keyword>
<feature type="transmembrane region" description="Helical" evidence="10">
    <location>
        <begin position="125"/>
        <end position="153"/>
    </location>
</feature>
<evidence type="ECO:0000256" key="1">
    <source>
        <dbReference type="ARBA" id="ARBA00004651"/>
    </source>
</evidence>
<protein>
    <submittedName>
        <fullName evidence="12">Melatonin receptor type 1b-a-like</fullName>
    </submittedName>
</protein>
<dbReference type="PRINTS" id="PR00237">
    <property type="entry name" value="GPCRRHODOPSN"/>
</dbReference>
<evidence type="ECO:0000313" key="13">
    <source>
        <dbReference type="Proteomes" id="UP000735302"/>
    </source>
</evidence>
<dbReference type="InterPro" id="IPR000276">
    <property type="entry name" value="GPCR_Rhodpsn"/>
</dbReference>
<dbReference type="Pfam" id="PF00001">
    <property type="entry name" value="7tm_1"/>
    <property type="match status" value="1"/>
</dbReference>
<keyword evidence="2" id="KW-1003">Cell membrane</keyword>
<feature type="region of interest" description="Disordered" evidence="9">
    <location>
        <begin position="467"/>
        <end position="487"/>
    </location>
</feature>
<dbReference type="CDD" id="cd00637">
    <property type="entry name" value="7tm_classA_rhodopsin-like"/>
    <property type="match status" value="1"/>
</dbReference>
<feature type="transmembrane region" description="Helical" evidence="10">
    <location>
        <begin position="289"/>
        <end position="313"/>
    </location>
</feature>
<dbReference type="GO" id="GO:0004930">
    <property type="term" value="F:G protein-coupled receptor activity"/>
    <property type="evidence" value="ECO:0007669"/>
    <property type="project" value="UniProtKB-KW"/>
</dbReference>
<keyword evidence="5" id="KW-0297">G-protein coupled receptor</keyword>
<evidence type="ECO:0000256" key="4">
    <source>
        <dbReference type="ARBA" id="ARBA00022989"/>
    </source>
</evidence>
<dbReference type="InterPro" id="IPR017452">
    <property type="entry name" value="GPCR_Rhodpsn_7TM"/>
</dbReference>
<keyword evidence="7 12" id="KW-0675">Receptor</keyword>
<evidence type="ECO:0000259" key="11">
    <source>
        <dbReference type="PROSITE" id="PS50262"/>
    </source>
</evidence>
<dbReference type="AlphaFoldDB" id="A0AAV4BI86"/>
<keyword evidence="13" id="KW-1185">Reference proteome</keyword>
<gene>
    <name evidence="12" type="ORF">PoB_004453400</name>
</gene>
<evidence type="ECO:0000256" key="2">
    <source>
        <dbReference type="ARBA" id="ARBA00022475"/>
    </source>
</evidence>
<comment type="subcellular location">
    <subcellularLocation>
        <location evidence="1">Cell membrane</location>
        <topology evidence="1">Multi-pass membrane protein</topology>
    </subcellularLocation>
</comment>
<feature type="transmembrane region" description="Helical" evidence="10">
    <location>
        <begin position="165"/>
        <end position="186"/>
    </location>
</feature>
<proteinExistence type="predicted"/>
<evidence type="ECO:0000256" key="8">
    <source>
        <dbReference type="ARBA" id="ARBA00023224"/>
    </source>
</evidence>
<evidence type="ECO:0000256" key="3">
    <source>
        <dbReference type="ARBA" id="ARBA00022692"/>
    </source>
</evidence>
<dbReference type="Gene3D" id="1.20.1070.10">
    <property type="entry name" value="Rhodopsin 7-helix transmembrane proteins"/>
    <property type="match status" value="1"/>
</dbReference>
<feature type="transmembrane region" description="Helical" evidence="10">
    <location>
        <begin position="48"/>
        <end position="75"/>
    </location>
</feature>
<dbReference type="EMBL" id="BLXT01004926">
    <property type="protein sequence ID" value="GFO18029.1"/>
    <property type="molecule type" value="Genomic_DNA"/>
</dbReference>
<dbReference type="Proteomes" id="UP000735302">
    <property type="component" value="Unassembled WGS sequence"/>
</dbReference>
<name>A0AAV4BI86_9GAST</name>
<feature type="compositionally biased region" description="Acidic residues" evidence="9">
    <location>
        <begin position="569"/>
        <end position="599"/>
    </location>
</feature>
<evidence type="ECO:0000256" key="6">
    <source>
        <dbReference type="ARBA" id="ARBA00023136"/>
    </source>
</evidence>
<feature type="region of interest" description="Disordered" evidence="9">
    <location>
        <begin position="568"/>
        <end position="601"/>
    </location>
</feature>